<comment type="caution">
    <text evidence="1">The sequence shown here is derived from an EMBL/GenBank/DDBJ whole genome shotgun (WGS) entry which is preliminary data.</text>
</comment>
<proteinExistence type="predicted"/>
<dbReference type="SMART" id="SM00248">
    <property type="entry name" value="ANK"/>
    <property type="match status" value="3"/>
</dbReference>
<dbReference type="PANTHER" id="PTHR24121:SF20">
    <property type="entry name" value="TONSOKU-LIKE PROTEIN"/>
    <property type="match status" value="1"/>
</dbReference>
<evidence type="ECO:0000313" key="2">
    <source>
        <dbReference type="Proteomes" id="UP000288805"/>
    </source>
</evidence>
<dbReference type="AlphaFoldDB" id="A0A438C9I8"/>
<accession>A0A438C9I8</accession>
<dbReference type="Pfam" id="PF12796">
    <property type="entry name" value="Ank_2"/>
    <property type="match status" value="1"/>
</dbReference>
<sequence>MADTNYTKQKKRIEKLYEALKKETPYVAKVCGDQPPEYPLQRISKNHNNTFLHLAIRFKQKDLVNELLQKLTADGCHPLSNIKNDEGNTILHQLASSNTMKDVAEKMVERYQVEDPMLLIARNDLGETPIFGAARYGQIEMFKFLAVNMDLNNRSAREVKRHLQRDDKRTVLHISVTTECFGELLCSEVPIGLPYRITYSYLMI</sequence>
<dbReference type="SUPFAM" id="SSF48403">
    <property type="entry name" value="Ankyrin repeat"/>
    <property type="match status" value="1"/>
</dbReference>
<dbReference type="EMBL" id="QGNW01002419">
    <property type="protein sequence ID" value="RVW19911.1"/>
    <property type="molecule type" value="Genomic_DNA"/>
</dbReference>
<dbReference type="Proteomes" id="UP000288805">
    <property type="component" value="Unassembled WGS sequence"/>
</dbReference>
<protein>
    <submittedName>
        <fullName evidence="1">Uncharacterized protein</fullName>
    </submittedName>
</protein>
<name>A0A438C9I8_VITVI</name>
<dbReference type="InterPro" id="IPR036770">
    <property type="entry name" value="Ankyrin_rpt-contain_sf"/>
</dbReference>
<reference evidence="1 2" key="1">
    <citation type="journal article" date="2018" name="PLoS Genet.">
        <title>Population sequencing reveals clonal diversity and ancestral inbreeding in the grapevine cultivar Chardonnay.</title>
        <authorList>
            <person name="Roach M.J."/>
            <person name="Johnson D.L."/>
            <person name="Bohlmann J."/>
            <person name="van Vuuren H.J."/>
            <person name="Jones S.J."/>
            <person name="Pretorius I.S."/>
            <person name="Schmidt S.A."/>
            <person name="Borneman A.R."/>
        </authorList>
    </citation>
    <scope>NUCLEOTIDE SEQUENCE [LARGE SCALE GENOMIC DNA]</scope>
    <source>
        <strain evidence="2">cv. Chardonnay</strain>
        <tissue evidence="1">Leaf</tissue>
    </source>
</reference>
<dbReference type="InterPro" id="IPR002110">
    <property type="entry name" value="Ankyrin_rpt"/>
</dbReference>
<organism evidence="1 2">
    <name type="scientific">Vitis vinifera</name>
    <name type="common">Grape</name>
    <dbReference type="NCBI Taxonomy" id="29760"/>
    <lineage>
        <taxon>Eukaryota</taxon>
        <taxon>Viridiplantae</taxon>
        <taxon>Streptophyta</taxon>
        <taxon>Embryophyta</taxon>
        <taxon>Tracheophyta</taxon>
        <taxon>Spermatophyta</taxon>
        <taxon>Magnoliopsida</taxon>
        <taxon>eudicotyledons</taxon>
        <taxon>Gunneridae</taxon>
        <taxon>Pentapetalae</taxon>
        <taxon>rosids</taxon>
        <taxon>Vitales</taxon>
        <taxon>Vitaceae</taxon>
        <taxon>Viteae</taxon>
        <taxon>Vitis</taxon>
    </lineage>
</organism>
<dbReference type="PANTHER" id="PTHR24121">
    <property type="entry name" value="NO MECHANORECEPTOR POTENTIAL C, ISOFORM D-RELATED"/>
    <property type="match status" value="1"/>
</dbReference>
<gene>
    <name evidence="1" type="ORF">CK203_117239</name>
</gene>
<dbReference type="Gene3D" id="1.25.40.20">
    <property type="entry name" value="Ankyrin repeat-containing domain"/>
    <property type="match status" value="1"/>
</dbReference>
<evidence type="ECO:0000313" key="1">
    <source>
        <dbReference type="EMBL" id="RVW19911.1"/>
    </source>
</evidence>